<dbReference type="GeneID" id="56896351"/>
<dbReference type="Proteomes" id="UP001621713">
    <property type="component" value="Unassembled WGS sequence"/>
</dbReference>
<dbReference type="Gene3D" id="3.40.630.30">
    <property type="match status" value="1"/>
</dbReference>
<reference evidence="1 2" key="1">
    <citation type="submission" date="2024-02" db="EMBL/GenBank/DDBJ databases">
        <title>Comparative Genomic Analysis of Flavobacterium Species Causing Columnaris Disease of Freshwater Fish in Thailand: Insights into Virulence and Resistance Mechanisms.</title>
        <authorList>
            <person name="Nguyen D."/>
            <person name="Chokmangmeepisarn P."/>
            <person name="Khianchaikhan K."/>
            <person name="Morishita M."/>
            <person name="Bunnoy A."/>
            <person name="Rodkhum C."/>
        </authorList>
    </citation>
    <scope>NUCLEOTIDE SEQUENCE [LARGE SCALE GENOMIC DNA]</scope>
    <source>
        <strain evidence="1 2">PCBSB2203</strain>
    </source>
</reference>
<dbReference type="RefSeq" id="WP_205729635.1">
    <property type="nucleotide sequence ID" value="NZ_CP013992.1"/>
</dbReference>
<gene>
    <name evidence="1" type="ORF">V3467_00585</name>
</gene>
<sequence length="381" mass="45181">MESITFTIHEAIQDLPVTWNTIAKDNAFLQTSYLSVLGESSPVNMQCFYIAIYENNKHIGVVLAQYIQSQQLSSFGDRDKCFRIYTRNFLLRHFASNVLFIGNNMITGQNGYAFNKEMNFSCISQILQECKNHVILHLKKQNINIHIIVFKDFYEGSSNELKKYFFKDFFEFNIQPNMIFELNPEWKTEEDYMAALSKKYRDQYKRSHKKFSGITTRELSLEEIKIYEERIYELYHHVAKNAPFNTFFLSKHHFYTFKKQCGNGFKLTGYFLNDDLIGFHTLLLNGELLETYFLGYDEYVQKEKMLYLNMLYNMTEFGIKNQFKKIIFGRTALEIKSSIGAKPVVMSGFIYHRNAIINRFINKIFARLEPQISWQERHPFK</sequence>
<organism evidence="1 2">
    <name type="scientific">Flavobacterium covae</name>
    <dbReference type="NCBI Taxonomy" id="2906076"/>
    <lineage>
        <taxon>Bacteria</taxon>
        <taxon>Pseudomonadati</taxon>
        <taxon>Bacteroidota</taxon>
        <taxon>Flavobacteriia</taxon>
        <taxon>Flavobacteriales</taxon>
        <taxon>Flavobacteriaceae</taxon>
        <taxon>Flavobacterium</taxon>
    </lineage>
</organism>
<dbReference type="EMBL" id="JAZHOJ010000001">
    <property type="protein sequence ID" value="MFK7002346.1"/>
    <property type="molecule type" value="Genomic_DNA"/>
</dbReference>
<accession>A0ABW8PCQ3</accession>
<protein>
    <submittedName>
        <fullName evidence="1">8-amino-7-oxononanoate synthase</fullName>
    </submittedName>
</protein>
<evidence type="ECO:0000313" key="2">
    <source>
        <dbReference type="Proteomes" id="UP001621713"/>
    </source>
</evidence>
<name>A0ABW8PCQ3_9FLAO</name>
<keyword evidence="2" id="KW-1185">Reference proteome</keyword>
<dbReference type="SUPFAM" id="SSF55729">
    <property type="entry name" value="Acyl-CoA N-acyltransferases (Nat)"/>
    <property type="match status" value="1"/>
</dbReference>
<proteinExistence type="predicted"/>
<evidence type="ECO:0000313" key="1">
    <source>
        <dbReference type="EMBL" id="MFK7002346.1"/>
    </source>
</evidence>
<dbReference type="InterPro" id="IPR016181">
    <property type="entry name" value="Acyl_CoA_acyltransferase"/>
</dbReference>
<comment type="caution">
    <text evidence="1">The sequence shown here is derived from an EMBL/GenBank/DDBJ whole genome shotgun (WGS) entry which is preliminary data.</text>
</comment>